<evidence type="ECO:0000313" key="3">
    <source>
        <dbReference type="EMBL" id="KAL1871052.1"/>
    </source>
</evidence>
<protein>
    <recommendedName>
        <fullName evidence="2">CID domain-containing protein</fullName>
    </recommendedName>
</protein>
<dbReference type="PANTHER" id="PTHR12323:SF0">
    <property type="entry name" value="CALCIUM HOMEOSTASIS ENDOPLASMIC RETICULUM PROTEIN"/>
    <property type="match status" value="1"/>
</dbReference>
<feature type="compositionally biased region" description="Pro residues" evidence="1">
    <location>
        <begin position="473"/>
        <end position="506"/>
    </location>
</feature>
<feature type="compositionally biased region" description="Pro residues" evidence="1">
    <location>
        <begin position="514"/>
        <end position="537"/>
    </location>
</feature>
<dbReference type="Gene3D" id="1.25.40.90">
    <property type="match status" value="1"/>
</dbReference>
<feature type="compositionally biased region" description="Basic residues" evidence="1">
    <location>
        <begin position="401"/>
        <end position="413"/>
    </location>
</feature>
<proteinExistence type="predicted"/>
<feature type="compositionally biased region" description="Low complexity" evidence="1">
    <location>
        <begin position="376"/>
        <end position="385"/>
    </location>
</feature>
<dbReference type="PROSITE" id="PS51391">
    <property type="entry name" value="CID"/>
    <property type="match status" value="1"/>
</dbReference>
<feature type="compositionally biased region" description="Gly residues" evidence="1">
    <location>
        <begin position="585"/>
        <end position="594"/>
    </location>
</feature>
<dbReference type="InterPro" id="IPR006569">
    <property type="entry name" value="CID_dom"/>
</dbReference>
<feature type="compositionally biased region" description="Basic residues" evidence="1">
    <location>
        <begin position="424"/>
        <end position="436"/>
    </location>
</feature>
<dbReference type="EMBL" id="JAZHXJ010000162">
    <property type="protein sequence ID" value="KAL1871052.1"/>
    <property type="molecule type" value="Genomic_DNA"/>
</dbReference>
<name>A0ABR3X556_9PEZI</name>
<dbReference type="PANTHER" id="PTHR12323">
    <property type="entry name" value="SR-RELATED CTD ASSOCIATED FACTOR 6"/>
    <property type="match status" value="1"/>
</dbReference>
<reference evidence="3 4" key="1">
    <citation type="journal article" date="2024" name="Commun. Biol.">
        <title>Comparative genomic analysis of thermophilic fungi reveals convergent evolutionary adaptations and gene losses.</title>
        <authorList>
            <person name="Steindorff A.S."/>
            <person name="Aguilar-Pontes M.V."/>
            <person name="Robinson A.J."/>
            <person name="Andreopoulos B."/>
            <person name="LaButti K."/>
            <person name="Kuo A."/>
            <person name="Mondo S."/>
            <person name="Riley R."/>
            <person name="Otillar R."/>
            <person name="Haridas S."/>
            <person name="Lipzen A."/>
            <person name="Grimwood J."/>
            <person name="Schmutz J."/>
            <person name="Clum A."/>
            <person name="Reid I.D."/>
            <person name="Moisan M.C."/>
            <person name="Butler G."/>
            <person name="Nguyen T.T.M."/>
            <person name="Dewar K."/>
            <person name="Conant G."/>
            <person name="Drula E."/>
            <person name="Henrissat B."/>
            <person name="Hansel C."/>
            <person name="Singer S."/>
            <person name="Hutchinson M.I."/>
            <person name="de Vries R.P."/>
            <person name="Natvig D.O."/>
            <person name="Powell A.J."/>
            <person name="Tsang A."/>
            <person name="Grigoriev I.V."/>
        </authorList>
    </citation>
    <scope>NUCLEOTIDE SEQUENCE [LARGE SCALE GENOMIC DNA]</scope>
    <source>
        <strain evidence="3 4">ATCC 24622</strain>
    </source>
</reference>
<dbReference type="Proteomes" id="UP001586593">
    <property type="component" value="Unassembled WGS sequence"/>
</dbReference>
<organism evidence="3 4">
    <name type="scientific">Phialemonium thermophilum</name>
    <dbReference type="NCBI Taxonomy" id="223376"/>
    <lineage>
        <taxon>Eukaryota</taxon>
        <taxon>Fungi</taxon>
        <taxon>Dikarya</taxon>
        <taxon>Ascomycota</taxon>
        <taxon>Pezizomycotina</taxon>
        <taxon>Sordariomycetes</taxon>
        <taxon>Sordariomycetidae</taxon>
        <taxon>Cephalothecales</taxon>
        <taxon>Cephalothecaceae</taxon>
        <taxon>Phialemonium</taxon>
    </lineage>
</organism>
<accession>A0ABR3X556</accession>
<dbReference type="InterPro" id="IPR008942">
    <property type="entry name" value="ENTH_VHS"/>
</dbReference>
<keyword evidence="4" id="KW-1185">Reference proteome</keyword>
<evidence type="ECO:0000313" key="4">
    <source>
        <dbReference type="Proteomes" id="UP001586593"/>
    </source>
</evidence>
<sequence>MALAELAVAKASLSATLFRPDPTPCSRDDIDHFFFLLNAAILQCSPANVQKCKKWVVDNLARSSPARVAALGKYLCALANSFTDKPEPIASAGAQKGVDAIAQSHSRQRPTSVKRKRLHILYILNDVLYHTKFREPGSRFAEDIEPFLAPLVGVASAFSHAPKHIKKIQDLVAIWEKNGYFNDQCIASLRVAIEQGPTANGAAQDGTQQSGQVSKGGKIAKEAPFVMPAMHGDPSTPWYDLPAGNWLPVLEPNSTRPMNPSMIKPLQLASGPADKVLVDAVKKLLLDVDKIYGTGDSQVSDAAFDVDQMGERIEVDETSGEVVSGETYYGWSREFCEKMKARRKKKGLGVGEDRGHSRSSRSSDISRSRSPRRAARPSSSRSSSAGRTKKRRLSVSPDGARRRRASSSHSRRRSPSEDSYRPRSWSRSRSRSRSRSPRGPGHPGAEARTQGYHRHSPPRSGGSSMPGVGGAIPYPPFPQPGQAPPFGMPPFPIPPMGAVPPIPPHPGFNGFQPLIPPPPPPNYQGPWPPPPPPPPQVPGASQNYYPAPPVPGVWPPPSHPYPSAQSPAGSMAGQYHNPQGQHQYRGGGYRRGGW</sequence>
<gene>
    <name evidence="3" type="ORF">VTK73DRAFT_2287</name>
</gene>
<comment type="caution">
    <text evidence="3">The sequence shown here is derived from an EMBL/GenBank/DDBJ whole genome shotgun (WGS) entry which is preliminary data.</text>
</comment>
<feature type="domain" description="CID" evidence="2">
    <location>
        <begin position="25"/>
        <end position="197"/>
    </location>
</feature>
<feature type="region of interest" description="Disordered" evidence="1">
    <location>
        <begin position="343"/>
        <end position="594"/>
    </location>
</feature>
<evidence type="ECO:0000256" key="1">
    <source>
        <dbReference type="SAM" id="MobiDB-lite"/>
    </source>
</evidence>
<evidence type="ECO:0000259" key="2">
    <source>
        <dbReference type="PROSITE" id="PS51391"/>
    </source>
</evidence>
<feature type="compositionally biased region" description="Pro residues" evidence="1">
    <location>
        <begin position="546"/>
        <end position="560"/>
    </location>
</feature>
<dbReference type="Pfam" id="PF04818">
    <property type="entry name" value="CID"/>
    <property type="match status" value="1"/>
</dbReference>